<accession>A0A152A9N7</accession>
<name>A0A152A9N7_TIELA</name>
<protein>
    <submittedName>
        <fullName evidence="3">Uncharacterized protein</fullName>
    </submittedName>
</protein>
<evidence type="ECO:0000313" key="4">
    <source>
        <dbReference type="Proteomes" id="UP000076078"/>
    </source>
</evidence>
<reference evidence="3 4" key="1">
    <citation type="submission" date="2015-12" db="EMBL/GenBank/DDBJ databases">
        <title>Dictyostelia acquired genes for synthesis and detection of signals that induce cell-type specialization by lateral gene transfer from prokaryotes.</title>
        <authorList>
            <person name="Gloeckner G."/>
            <person name="Schaap P."/>
        </authorList>
    </citation>
    <scope>NUCLEOTIDE SEQUENCE [LARGE SCALE GENOMIC DNA]</scope>
    <source>
        <strain evidence="3 4">TK</strain>
    </source>
</reference>
<feature type="chain" id="PRO_5007593794" evidence="2">
    <location>
        <begin position="23"/>
        <end position="120"/>
    </location>
</feature>
<evidence type="ECO:0000313" key="3">
    <source>
        <dbReference type="EMBL" id="KYR02936.1"/>
    </source>
</evidence>
<sequence length="120" mass="13575">MIKQFLLFNFLILIIVFTFVSSYNGNNKVYSGLDPIIPKSSQEQNVNEKDLNGIQDYRVLGSFEPIPQSQSSTSDKGSYIPKDIPIPITKTEDINIEFKTKPIDGGRGFIPKQHKPKDEL</sequence>
<dbReference type="EMBL" id="LODT01000001">
    <property type="protein sequence ID" value="KYR02936.1"/>
    <property type="molecule type" value="Genomic_DNA"/>
</dbReference>
<keyword evidence="4" id="KW-1185">Reference proteome</keyword>
<proteinExistence type="predicted"/>
<gene>
    <name evidence="3" type="ORF">DLAC_00416</name>
</gene>
<feature type="compositionally biased region" description="Polar residues" evidence="1">
    <location>
        <begin position="67"/>
        <end position="76"/>
    </location>
</feature>
<comment type="caution">
    <text evidence="3">The sequence shown here is derived from an EMBL/GenBank/DDBJ whole genome shotgun (WGS) entry which is preliminary data.</text>
</comment>
<evidence type="ECO:0000256" key="2">
    <source>
        <dbReference type="SAM" id="SignalP"/>
    </source>
</evidence>
<dbReference type="AlphaFoldDB" id="A0A152A9N7"/>
<feature type="region of interest" description="Disordered" evidence="1">
    <location>
        <begin position="64"/>
        <end position="85"/>
    </location>
</feature>
<dbReference type="InParanoid" id="A0A152A9N7"/>
<feature type="signal peptide" evidence="2">
    <location>
        <begin position="1"/>
        <end position="22"/>
    </location>
</feature>
<evidence type="ECO:0000256" key="1">
    <source>
        <dbReference type="SAM" id="MobiDB-lite"/>
    </source>
</evidence>
<organism evidence="3 4">
    <name type="scientific">Tieghemostelium lacteum</name>
    <name type="common">Slime mold</name>
    <name type="synonym">Dictyostelium lacteum</name>
    <dbReference type="NCBI Taxonomy" id="361077"/>
    <lineage>
        <taxon>Eukaryota</taxon>
        <taxon>Amoebozoa</taxon>
        <taxon>Evosea</taxon>
        <taxon>Eumycetozoa</taxon>
        <taxon>Dictyostelia</taxon>
        <taxon>Dictyosteliales</taxon>
        <taxon>Raperosteliaceae</taxon>
        <taxon>Tieghemostelium</taxon>
    </lineage>
</organism>
<keyword evidence="2" id="KW-0732">Signal</keyword>
<dbReference type="Proteomes" id="UP000076078">
    <property type="component" value="Unassembled WGS sequence"/>
</dbReference>